<feature type="domain" description="BESS" evidence="4">
    <location>
        <begin position="288"/>
        <end position="327"/>
    </location>
</feature>
<feature type="region of interest" description="Disordered" evidence="2">
    <location>
        <begin position="327"/>
        <end position="355"/>
    </location>
</feature>
<evidence type="ECO:0000313" key="6">
    <source>
        <dbReference type="Proteomes" id="UP001286313"/>
    </source>
</evidence>
<feature type="region of interest" description="Disordered" evidence="2">
    <location>
        <begin position="47"/>
        <end position="73"/>
    </location>
</feature>
<feature type="region of interest" description="Disordered" evidence="2">
    <location>
        <begin position="221"/>
        <end position="275"/>
    </location>
</feature>
<accession>A0AAE1F3W8</accession>
<evidence type="ECO:0000259" key="4">
    <source>
        <dbReference type="PROSITE" id="PS51031"/>
    </source>
</evidence>
<keyword evidence="6" id="KW-1185">Reference proteome</keyword>
<dbReference type="GO" id="GO:0005634">
    <property type="term" value="C:nucleus"/>
    <property type="evidence" value="ECO:0007669"/>
    <property type="project" value="UniProtKB-SubCell"/>
</dbReference>
<reference evidence="5" key="1">
    <citation type="submission" date="2023-10" db="EMBL/GenBank/DDBJ databases">
        <title>Genome assemblies of two species of porcelain crab, Petrolisthes cinctipes and Petrolisthes manimaculis (Anomura: Porcellanidae).</title>
        <authorList>
            <person name="Angst P."/>
        </authorList>
    </citation>
    <scope>NUCLEOTIDE SEQUENCE</scope>
    <source>
        <strain evidence="5">PB745_01</strain>
        <tissue evidence="5">Gill</tissue>
    </source>
</reference>
<sequence length="355" mass="40824">MCVPVVATISAGVTSVKDDNKLLSAVTNTNENAENYYFVASLSRHSPSRASQPAAPATASGQPGPASVACGTERRGSRDFVERAKVLGYILPMALQNTDEPVEEVMYFRRDVDNRKLIREVKKRPALYNTKLKGHSDRNIREMLWDEVCRAVVSDWDNLTELERREHYRHLQRRWKSLKDCFRREQVQRKKGAEDSRFRKRQYIYYNHLLFLANPSESQQAIKDDCSTEADDFESKSEDMSLDADTPRPPPPARPHKRPRAHVDHQTTRDDEEELLDIKIHESRDDDVDEDKLFLMSLIPGFRKLSDEIKFEAKIEMLKVMRKAHQQMTAKSPGQASFNNTSTNNVNDEETKTAV</sequence>
<feature type="compositionally biased region" description="Low complexity" evidence="2">
    <location>
        <begin position="47"/>
        <end position="67"/>
    </location>
</feature>
<dbReference type="InterPro" id="IPR004210">
    <property type="entry name" value="BESS_motif"/>
</dbReference>
<evidence type="ECO:0000313" key="5">
    <source>
        <dbReference type="EMBL" id="KAK3866551.1"/>
    </source>
</evidence>
<feature type="compositionally biased region" description="Polar residues" evidence="2">
    <location>
        <begin position="327"/>
        <end position="346"/>
    </location>
</feature>
<dbReference type="Pfam" id="PF10545">
    <property type="entry name" value="MADF_DNA_bdg"/>
    <property type="match status" value="1"/>
</dbReference>
<dbReference type="Pfam" id="PF02944">
    <property type="entry name" value="BESS"/>
    <property type="match status" value="1"/>
</dbReference>
<name>A0AAE1F3W8_PETCI</name>
<comment type="caution">
    <text evidence="5">The sequence shown here is derived from an EMBL/GenBank/DDBJ whole genome shotgun (WGS) entry which is preliminary data.</text>
</comment>
<dbReference type="PANTHER" id="PTHR12243:SF69">
    <property type="entry name" value="SI:CH73-59F11.3"/>
    <property type="match status" value="1"/>
</dbReference>
<dbReference type="PROSITE" id="PS51029">
    <property type="entry name" value="MADF"/>
    <property type="match status" value="1"/>
</dbReference>
<protein>
    <recommendedName>
        <fullName evidence="7">BESS domain-containing protein</fullName>
    </recommendedName>
</protein>
<evidence type="ECO:0000259" key="3">
    <source>
        <dbReference type="PROSITE" id="PS51029"/>
    </source>
</evidence>
<dbReference type="GO" id="GO:0005667">
    <property type="term" value="C:transcription regulator complex"/>
    <property type="evidence" value="ECO:0007669"/>
    <property type="project" value="TreeGrafter"/>
</dbReference>
<feature type="domain" description="MADF" evidence="3">
    <location>
        <begin position="116"/>
        <end position="217"/>
    </location>
</feature>
<dbReference type="EMBL" id="JAWQEG010003379">
    <property type="protein sequence ID" value="KAK3866551.1"/>
    <property type="molecule type" value="Genomic_DNA"/>
</dbReference>
<keyword evidence="1" id="KW-0539">Nucleus</keyword>
<evidence type="ECO:0000256" key="2">
    <source>
        <dbReference type="SAM" id="MobiDB-lite"/>
    </source>
</evidence>
<dbReference type="GO" id="GO:0003677">
    <property type="term" value="F:DNA binding"/>
    <property type="evidence" value="ECO:0007669"/>
    <property type="project" value="InterPro"/>
</dbReference>
<dbReference type="SMART" id="SM00595">
    <property type="entry name" value="MADF"/>
    <property type="match status" value="1"/>
</dbReference>
<organism evidence="5 6">
    <name type="scientific">Petrolisthes cinctipes</name>
    <name type="common">Flat porcelain crab</name>
    <dbReference type="NCBI Taxonomy" id="88211"/>
    <lineage>
        <taxon>Eukaryota</taxon>
        <taxon>Metazoa</taxon>
        <taxon>Ecdysozoa</taxon>
        <taxon>Arthropoda</taxon>
        <taxon>Crustacea</taxon>
        <taxon>Multicrustacea</taxon>
        <taxon>Malacostraca</taxon>
        <taxon>Eumalacostraca</taxon>
        <taxon>Eucarida</taxon>
        <taxon>Decapoda</taxon>
        <taxon>Pleocyemata</taxon>
        <taxon>Anomura</taxon>
        <taxon>Galatheoidea</taxon>
        <taxon>Porcellanidae</taxon>
        <taxon>Petrolisthes</taxon>
    </lineage>
</organism>
<evidence type="ECO:0000256" key="1">
    <source>
        <dbReference type="PROSITE-ProRule" id="PRU00371"/>
    </source>
</evidence>
<dbReference type="Proteomes" id="UP001286313">
    <property type="component" value="Unassembled WGS sequence"/>
</dbReference>
<dbReference type="InterPro" id="IPR039353">
    <property type="entry name" value="TF_Adf1"/>
</dbReference>
<gene>
    <name evidence="5" type="ORF">Pcinc_027936</name>
</gene>
<dbReference type="InterPro" id="IPR006578">
    <property type="entry name" value="MADF-dom"/>
</dbReference>
<dbReference type="GO" id="GO:0006357">
    <property type="term" value="P:regulation of transcription by RNA polymerase II"/>
    <property type="evidence" value="ECO:0007669"/>
    <property type="project" value="TreeGrafter"/>
</dbReference>
<evidence type="ECO:0008006" key="7">
    <source>
        <dbReference type="Google" id="ProtNLM"/>
    </source>
</evidence>
<dbReference type="PANTHER" id="PTHR12243">
    <property type="entry name" value="MADF DOMAIN TRANSCRIPTION FACTOR"/>
    <property type="match status" value="1"/>
</dbReference>
<dbReference type="AlphaFoldDB" id="A0AAE1F3W8"/>
<comment type="subcellular location">
    <subcellularLocation>
        <location evidence="1">Nucleus</location>
    </subcellularLocation>
</comment>
<dbReference type="PROSITE" id="PS51031">
    <property type="entry name" value="BESS"/>
    <property type="match status" value="1"/>
</dbReference>
<proteinExistence type="predicted"/>